<comment type="catalytic activity">
    <reaction evidence="10">
        <text>D-sedoheptulose 7-phosphate + D-glyceraldehyde 3-phosphate = aldehydo-D-ribose 5-phosphate + D-xylulose 5-phosphate</text>
        <dbReference type="Rhea" id="RHEA:10508"/>
        <dbReference type="ChEBI" id="CHEBI:57483"/>
        <dbReference type="ChEBI" id="CHEBI:57737"/>
        <dbReference type="ChEBI" id="CHEBI:58273"/>
        <dbReference type="ChEBI" id="CHEBI:59776"/>
        <dbReference type="EC" id="2.2.1.1"/>
    </reaction>
</comment>
<gene>
    <name evidence="13" type="ORF">G7070_01970</name>
</gene>
<evidence type="ECO:0000256" key="6">
    <source>
        <dbReference type="ARBA" id="ARBA00022679"/>
    </source>
</evidence>
<dbReference type="GO" id="GO:0000287">
    <property type="term" value="F:magnesium ion binding"/>
    <property type="evidence" value="ECO:0007669"/>
    <property type="project" value="UniProtKB-ARBA"/>
</dbReference>
<evidence type="ECO:0000256" key="10">
    <source>
        <dbReference type="ARBA" id="ARBA00049473"/>
    </source>
</evidence>
<name>A0A6G7Y3M0_9ACTN</name>
<dbReference type="InterPro" id="IPR029061">
    <property type="entry name" value="THDP-binding"/>
</dbReference>
<dbReference type="CDD" id="cd02012">
    <property type="entry name" value="TPP_TK"/>
    <property type="match status" value="1"/>
</dbReference>
<dbReference type="EMBL" id="CP049865">
    <property type="protein sequence ID" value="QIK71276.1"/>
    <property type="molecule type" value="Genomic_DNA"/>
</dbReference>
<evidence type="ECO:0000256" key="4">
    <source>
        <dbReference type="ARBA" id="ARBA00011738"/>
    </source>
</evidence>
<dbReference type="PANTHER" id="PTHR43522">
    <property type="entry name" value="TRANSKETOLASE"/>
    <property type="match status" value="1"/>
</dbReference>
<keyword evidence="9" id="KW-0786">Thiamine pyrophosphate</keyword>
<dbReference type="CDD" id="cd07033">
    <property type="entry name" value="TPP_PYR_DXS_TK_like"/>
    <property type="match status" value="1"/>
</dbReference>
<dbReference type="GO" id="GO:0004802">
    <property type="term" value="F:transketolase activity"/>
    <property type="evidence" value="ECO:0007669"/>
    <property type="project" value="UniProtKB-EC"/>
</dbReference>
<dbReference type="PROSITE" id="PS00802">
    <property type="entry name" value="TRANSKETOLASE_2"/>
    <property type="match status" value="1"/>
</dbReference>
<evidence type="ECO:0000313" key="13">
    <source>
        <dbReference type="EMBL" id="QIK71276.1"/>
    </source>
</evidence>
<dbReference type="SUPFAM" id="SSF52922">
    <property type="entry name" value="TK C-terminal domain-like"/>
    <property type="match status" value="1"/>
</dbReference>
<feature type="domain" description="Transketolase-like pyrimidine-binding" evidence="12">
    <location>
        <begin position="358"/>
        <end position="537"/>
    </location>
</feature>
<dbReference type="PANTHER" id="PTHR43522:SF2">
    <property type="entry name" value="TRANSKETOLASE 1-RELATED"/>
    <property type="match status" value="1"/>
</dbReference>
<evidence type="ECO:0000256" key="5">
    <source>
        <dbReference type="ARBA" id="ARBA00013152"/>
    </source>
</evidence>
<dbReference type="Pfam" id="PF00456">
    <property type="entry name" value="Transketolase_N"/>
    <property type="match status" value="1"/>
</dbReference>
<proteinExistence type="inferred from homology"/>
<dbReference type="InterPro" id="IPR005475">
    <property type="entry name" value="Transketolase-like_Pyr-bd"/>
</dbReference>
<accession>A0A6G7Y3M0</accession>
<dbReference type="Pfam" id="PF02779">
    <property type="entry name" value="Transket_pyr"/>
    <property type="match status" value="1"/>
</dbReference>
<dbReference type="InterPro" id="IPR055152">
    <property type="entry name" value="Transketolase-like_C_2"/>
</dbReference>
<dbReference type="InterPro" id="IPR033247">
    <property type="entry name" value="Transketolase_fam"/>
</dbReference>
<dbReference type="AlphaFoldDB" id="A0A6G7Y3M0"/>
<dbReference type="KEGG" id="prv:G7070_01970"/>
<dbReference type="InterPro" id="IPR020826">
    <property type="entry name" value="Transketolase_BS"/>
</dbReference>
<protein>
    <recommendedName>
        <fullName evidence="5">transketolase</fullName>
        <ecNumber evidence="5">2.2.1.1</ecNumber>
    </recommendedName>
</protein>
<dbReference type="Pfam" id="PF22613">
    <property type="entry name" value="Transketolase_C_1"/>
    <property type="match status" value="1"/>
</dbReference>
<keyword evidence="8" id="KW-0460">Magnesium</keyword>
<dbReference type="SMART" id="SM00861">
    <property type="entry name" value="Transket_pyr"/>
    <property type="match status" value="1"/>
</dbReference>
<dbReference type="GO" id="GO:0006098">
    <property type="term" value="P:pentose-phosphate shunt"/>
    <property type="evidence" value="ECO:0007669"/>
    <property type="project" value="TreeGrafter"/>
</dbReference>
<evidence type="ECO:0000256" key="7">
    <source>
        <dbReference type="ARBA" id="ARBA00022723"/>
    </source>
</evidence>
<keyword evidence="7" id="KW-0479">Metal-binding</keyword>
<dbReference type="InterPro" id="IPR009014">
    <property type="entry name" value="Transketo_C/PFOR_II"/>
</dbReference>
<sequence>MATAEHDIIRYARVLPPDIVQAKGNGHAGTAASLAPLMTLLFGTHLRDDPADAAWAGRDRFVLSAGHAALVLYVQLYLSGYGLTLDDLRRTRRLGSLTPGHPERGVTNGVETSTGPLGQGIGNAVGLAMDQRRQQQLFDPDGGPSSPFAHRVWCVAGDGDLMEGISHEAASLAGHLGLGNLVILWDDNGITIEGGTDITWTEDVAARFAAYGFRVLEVADGEDLAALDATLTSAAAADPLGPPTFVRVRTRIGHPLPHVGGTARAHAGAPGEDEIRAAKQILGLDPDEQFAMPADLLERVRAGRAERGAARHRAWERDLAAWRADAPAERVALLDRLAAGALPEGLWDDLPVFEEPSLPIRSATAGYLAALAARLPELWGGSADLADTAGGRLTASDNFLRPADASGRPGSPGGQQVHYGVREHAMAAISNGIALGGLSRPFANGYLVFADYLRPSLRLAALMGLPVLYSLTHDSIAVGEDGPTHQPVEHVSSLRLIPGVDVVRPADADEVLGALRRILERPEGPAVVVSSRQAVPRLGLGDAAVAGAQRGGYVVRAEEHPDVVLLATGSEVSLALAAADLLAASGRRVQVSSLPCWEWFEQQPDAYREPVVRPDVPARVAVEAGSGALWWKYVGPLGAVVSVEDFGHSGDGAELLRRAGLTPENVAAVATQTWERTTPA</sequence>
<reference evidence="13 14" key="1">
    <citation type="submission" date="2020-03" db="EMBL/GenBank/DDBJ databases">
        <title>Propioniciclava sp. nov., isolated from Hydrophilus acuminatus.</title>
        <authorList>
            <person name="Hyun D.-W."/>
            <person name="Bae J.-W."/>
        </authorList>
    </citation>
    <scope>NUCLEOTIDE SEQUENCE [LARGE SCALE GENOMIC DNA]</scope>
    <source>
        <strain evidence="13 14">HDW11</strain>
    </source>
</reference>
<feature type="region of interest" description="Disordered" evidence="11">
    <location>
        <begin position="94"/>
        <end position="115"/>
    </location>
</feature>
<keyword evidence="6" id="KW-0808">Transferase</keyword>
<dbReference type="InterPro" id="IPR005474">
    <property type="entry name" value="Transketolase_N"/>
</dbReference>
<dbReference type="EC" id="2.2.1.1" evidence="5"/>
<dbReference type="SUPFAM" id="SSF52518">
    <property type="entry name" value="Thiamin diphosphate-binding fold (THDP-binding)"/>
    <property type="match status" value="2"/>
</dbReference>
<keyword evidence="14" id="KW-1185">Reference proteome</keyword>
<evidence type="ECO:0000256" key="2">
    <source>
        <dbReference type="ARBA" id="ARBA00001964"/>
    </source>
</evidence>
<dbReference type="Gene3D" id="3.40.50.970">
    <property type="match status" value="2"/>
</dbReference>
<dbReference type="GO" id="GO:0005829">
    <property type="term" value="C:cytosol"/>
    <property type="evidence" value="ECO:0007669"/>
    <property type="project" value="TreeGrafter"/>
</dbReference>
<evidence type="ECO:0000256" key="8">
    <source>
        <dbReference type="ARBA" id="ARBA00022842"/>
    </source>
</evidence>
<comment type="subunit">
    <text evidence="4">Homodimer.</text>
</comment>
<evidence type="ECO:0000256" key="3">
    <source>
        <dbReference type="ARBA" id="ARBA00007131"/>
    </source>
</evidence>
<organism evidence="13 14">
    <name type="scientific">Propioniciclava coleopterorum</name>
    <dbReference type="NCBI Taxonomy" id="2714937"/>
    <lineage>
        <taxon>Bacteria</taxon>
        <taxon>Bacillati</taxon>
        <taxon>Actinomycetota</taxon>
        <taxon>Actinomycetes</taxon>
        <taxon>Propionibacteriales</taxon>
        <taxon>Propionibacteriaceae</taxon>
        <taxon>Propioniciclava</taxon>
    </lineage>
</organism>
<comment type="similarity">
    <text evidence="3">Belongs to the transketolase family.</text>
</comment>
<dbReference type="Gene3D" id="3.40.50.920">
    <property type="match status" value="1"/>
</dbReference>
<dbReference type="RefSeq" id="WP_166231544.1">
    <property type="nucleotide sequence ID" value="NZ_CP049865.1"/>
</dbReference>
<evidence type="ECO:0000256" key="9">
    <source>
        <dbReference type="ARBA" id="ARBA00023052"/>
    </source>
</evidence>
<dbReference type="FunFam" id="3.40.50.920:FF:000003">
    <property type="entry name" value="Transketolase"/>
    <property type="match status" value="1"/>
</dbReference>
<evidence type="ECO:0000259" key="12">
    <source>
        <dbReference type="SMART" id="SM00861"/>
    </source>
</evidence>
<comment type="cofactor">
    <cofactor evidence="1">
        <name>Mg(2+)</name>
        <dbReference type="ChEBI" id="CHEBI:18420"/>
    </cofactor>
</comment>
<evidence type="ECO:0000256" key="11">
    <source>
        <dbReference type="SAM" id="MobiDB-lite"/>
    </source>
</evidence>
<comment type="cofactor">
    <cofactor evidence="2">
        <name>thiamine diphosphate</name>
        <dbReference type="ChEBI" id="CHEBI:58937"/>
    </cofactor>
</comment>
<evidence type="ECO:0000256" key="1">
    <source>
        <dbReference type="ARBA" id="ARBA00001946"/>
    </source>
</evidence>
<dbReference type="Proteomes" id="UP000501058">
    <property type="component" value="Chromosome"/>
</dbReference>
<evidence type="ECO:0000313" key="14">
    <source>
        <dbReference type="Proteomes" id="UP000501058"/>
    </source>
</evidence>